<dbReference type="EMBL" id="FUZQ01000001">
    <property type="protein sequence ID" value="SKC34881.1"/>
    <property type="molecule type" value="Genomic_DNA"/>
</dbReference>
<dbReference type="SMART" id="SM00382">
    <property type="entry name" value="AAA"/>
    <property type="match status" value="1"/>
</dbReference>
<dbReference type="InterPro" id="IPR017871">
    <property type="entry name" value="ABC_transporter-like_CS"/>
</dbReference>
<evidence type="ECO:0000256" key="5">
    <source>
        <dbReference type="PROSITE-ProRule" id="PRU01213"/>
    </source>
</evidence>
<dbReference type="Gene3D" id="3.40.50.300">
    <property type="entry name" value="P-loop containing nucleotide triphosphate hydrolases"/>
    <property type="match status" value="1"/>
</dbReference>
<evidence type="ECO:0000313" key="8">
    <source>
        <dbReference type="EMBL" id="SKC34881.1"/>
    </source>
</evidence>
<dbReference type="OrthoDB" id="9112331at2"/>
<dbReference type="STRING" id="526729.SAMN04324258_0045"/>
<dbReference type="PROSITE" id="PS51866">
    <property type="entry name" value="MOP"/>
    <property type="match status" value="1"/>
</dbReference>
<evidence type="ECO:0000256" key="2">
    <source>
        <dbReference type="ARBA" id="ARBA00022505"/>
    </source>
</evidence>
<reference evidence="8 9" key="1">
    <citation type="submission" date="2017-02" db="EMBL/GenBank/DDBJ databases">
        <authorList>
            <person name="Peterson S.W."/>
        </authorList>
    </citation>
    <scope>NUCLEOTIDE SEQUENCE [LARGE SCALE GENOMIC DNA]</scope>
    <source>
        <strain evidence="8 9">DSM 21481</strain>
    </source>
</reference>
<evidence type="ECO:0000256" key="3">
    <source>
        <dbReference type="ARBA" id="ARBA00022741"/>
    </source>
</evidence>
<feature type="domain" description="ABC transporter" evidence="6">
    <location>
        <begin position="3"/>
        <end position="235"/>
    </location>
</feature>
<dbReference type="SUPFAM" id="SSF50331">
    <property type="entry name" value="MOP-like"/>
    <property type="match status" value="1"/>
</dbReference>
<evidence type="ECO:0000256" key="1">
    <source>
        <dbReference type="ARBA" id="ARBA00022448"/>
    </source>
</evidence>
<dbReference type="PROSITE" id="PS00211">
    <property type="entry name" value="ABC_TRANSPORTER_1"/>
    <property type="match status" value="1"/>
</dbReference>
<dbReference type="SUPFAM" id="SSF52540">
    <property type="entry name" value="P-loop containing nucleoside triphosphate hydrolases"/>
    <property type="match status" value="1"/>
</dbReference>
<protein>
    <submittedName>
        <fullName evidence="8">Molybdate transport system ATP-binding protein</fullName>
    </submittedName>
</protein>
<evidence type="ECO:0000256" key="4">
    <source>
        <dbReference type="ARBA" id="ARBA00022840"/>
    </source>
</evidence>
<dbReference type="GO" id="GO:0015689">
    <property type="term" value="P:molybdate ion transport"/>
    <property type="evidence" value="ECO:0007669"/>
    <property type="project" value="InterPro"/>
</dbReference>
<dbReference type="Gene3D" id="2.40.50.100">
    <property type="match status" value="1"/>
</dbReference>
<evidence type="ECO:0000259" key="6">
    <source>
        <dbReference type="PROSITE" id="PS50893"/>
    </source>
</evidence>
<dbReference type="RefSeq" id="WP_079569440.1">
    <property type="nucleotide sequence ID" value="NZ_FUZQ01000001.1"/>
</dbReference>
<dbReference type="Proteomes" id="UP000189777">
    <property type="component" value="Unassembled WGS sequence"/>
</dbReference>
<keyword evidence="3" id="KW-0547">Nucleotide-binding</keyword>
<dbReference type="PANTHER" id="PTHR42781:SF4">
    <property type="entry name" value="SPERMIDINE_PUTRESCINE IMPORT ATP-BINDING PROTEIN POTA"/>
    <property type="match status" value="1"/>
</dbReference>
<dbReference type="Pfam" id="PF00005">
    <property type="entry name" value="ABC_tran"/>
    <property type="match status" value="1"/>
</dbReference>
<organism evidence="8 9">
    <name type="scientific">Krasilnikoviella flava</name>
    <dbReference type="NCBI Taxonomy" id="526729"/>
    <lineage>
        <taxon>Bacteria</taxon>
        <taxon>Bacillati</taxon>
        <taxon>Actinomycetota</taxon>
        <taxon>Actinomycetes</taxon>
        <taxon>Micrococcales</taxon>
        <taxon>Promicromonosporaceae</taxon>
        <taxon>Krasilnikoviella</taxon>
    </lineage>
</organism>
<accession>A0A1T5I6P4</accession>
<evidence type="ECO:0000313" key="9">
    <source>
        <dbReference type="Proteomes" id="UP000189777"/>
    </source>
</evidence>
<proteinExistence type="predicted"/>
<dbReference type="InterPro" id="IPR004606">
    <property type="entry name" value="Mop_domain"/>
</dbReference>
<gene>
    <name evidence="8" type="ORF">SAMN04324258_0045</name>
</gene>
<dbReference type="InterPro" id="IPR005116">
    <property type="entry name" value="Transp-assoc_OB_typ1"/>
</dbReference>
<keyword evidence="4 8" id="KW-0067">ATP-binding</keyword>
<sequence>MTLAFAAALPARGFDVELDVAEGRTLALLGPNGAGKSTALGITAGTLRPHDGHVTLDGRPLVRAEDGRTRTWVPPHARQVALLAQEPLLFPHLSVRQNVAFGPRSQGAARRAADAAADRRLAQVGLAHLADRPPSTLSGGQAQRVAVARALAAEPRLLLLDEPMAALDVDVTPELRQTLKHLLAGQTAIITTHDVLDALLLADEVAVIEDGRVVERGPTPQVLSRPRSAFAARIAGLNLLTGVWTGGGVRTPAGEMVHGHDPGDGLAAGAPMTAVFRPAAVSVYLDERHGSPRNTFRGTVRSLEPRGDLVRVRTDHLAADVTPQAAAELSLTPGTRVWLSVKAAEVDVYPG</sequence>
<dbReference type="Pfam" id="PF03459">
    <property type="entry name" value="TOBE"/>
    <property type="match status" value="1"/>
</dbReference>
<dbReference type="InterPro" id="IPR050093">
    <property type="entry name" value="ABC_SmlMolc_Importer"/>
</dbReference>
<keyword evidence="1" id="KW-0813">Transport</keyword>
<dbReference type="InterPro" id="IPR008995">
    <property type="entry name" value="Mo/tungstate-bd_C_term_dom"/>
</dbReference>
<keyword evidence="2 5" id="KW-0500">Molybdenum</keyword>
<dbReference type="InterPro" id="IPR003439">
    <property type="entry name" value="ABC_transporter-like_ATP-bd"/>
</dbReference>
<evidence type="ECO:0000259" key="7">
    <source>
        <dbReference type="PROSITE" id="PS51866"/>
    </source>
</evidence>
<dbReference type="PROSITE" id="PS50893">
    <property type="entry name" value="ABC_TRANSPORTER_2"/>
    <property type="match status" value="1"/>
</dbReference>
<keyword evidence="9" id="KW-1185">Reference proteome</keyword>
<dbReference type="GO" id="GO:0016887">
    <property type="term" value="F:ATP hydrolysis activity"/>
    <property type="evidence" value="ECO:0007669"/>
    <property type="project" value="InterPro"/>
</dbReference>
<feature type="domain" description="Mop" evidence="7">
    <location>
        <begin position="289"/>
        <end position="350"/>
    </location>
</feature>
<dbReference type="AlphaFoldDB" id="A0A1T5I6P4"/>
<dbReference type="InterPro" id="IPR027417">
    <property type="entry name" value="P-loop_NTPase"/>
</dbReference>
<dbReference type="GO" id="GO:0005524">
    <property type="term" value="F:ATP binding"/>
    <property type="evidence" value="ECO:0007669"/>
    <property type="project" value="UniProtKB-KW"/>
</dbReference>
<name>A0A1T5I6P4_9MICO</name>
<dbReference type="PANTHER" id="PTHR42781">
    <property type="entry name" value="SPERMIDINE/PUTRESCINE IMPORT ATP-BINDING PROTEIN POTA"/>
    <property type="match status" value="1"/>
</dbReference>
<dbReference type="InterPro" id="IPR003593">
    <property type="entry name" value="AAA+_ATPase"/>
</dbReference>